<dbReference type="SUPFAM" id="SSF55347">
    <property type="entry name" value="Glyceraldehyde-3-phosphate dehydrogenase-like, C-terminal domain"/>
    <property type="match status" value="1"/>
</dbReference>
<gene>
    <name evidence="5" type="ORF">GC722_01560</name>
</gene>
<dbReference type="Pfam" id="PF22725">
    <property type="entry name" value="GFO_IDH_MocA_C3"/>
    <property type="match status" value="1"/>
</dbReference>
<dbReference type="EMBL" id="WPCU01000003">
    <property type="protein sequence ID" value="MVA74727.1"/>
    <property type="molecule type" value="Genomic_DNA"/>
</dbReference>
<organism evidence="5 6">
    <name type="scientific">Auraticoccus cholistanensis</name>
    <dbReference type="NCBI Taxonomy" id="2656650"/>
    <lineage>
        <taxon>Bacteria</taxon>
        <taxon>Bacillati</taxon>
        <taxon>Actinomycetota</taxon>
        <taxon>Actinomycetes</taxon>
        <taxon>Propionibacteriales</taxon>
        <taxon>Propionibacteriaceae</taxon>
        <taxon>Auraticoccus</taxon>
    </lineage>
</organism>
<dbReference type="PANTHER" id="PTHR22604:SF105">
    <property type="entry name" value="TRANS-1,2-DIHYDROBENZENE-1,2-DIOL DEHYDROGENASE"/>
    <property type="match status" value="1"/>
</dbReference>
<keyword evidence="6" id="KW-1185">Reference proteome</keyword>
<protein>
    <submittedName>
        <fullName evidence="5">Gfo/Idh/MocA family oxidoreductase</fullName>
    </submittedName>
</protein>
<dbReference type="GO" id="GO:0016491">
    <property type="term" value="F:oxidoreductase activity"/>
    <property type="evidence" value="ECO:0007669"/>
    <property type="project" value="UniProtKB-KW"/>
</dbReference>
<evidence type="ECO:0000313" key="6">
    <source>
        <dbReference type="Proteomes" id="UP000435304"/>
    </source>
</evidence>
<dbReference type="Proteomes" id="UP000435304">
    <property type="component" value="Unassembled WGS sequence"/>
</dbReference>
<dbReference type="SUPFAM" id="SSF51735">
    <property type="entry name" value="NAD(P)-binding Rossmann-fold domains"/>
    <property type="match status" value="1"/>
</dbReference>
<comment type="similarity">
    <text evidence="1">Belongs to the Gfo/Idh/MocA family.</text>
</comment>
<dbReference type="GO" id="GO:0000166">
    <property type="term" value="F:nucleotide binding"/>
    <property type="evidence" value="ECO:0007669"/>
    <property type="project" value="InterPro"/>
</dbReference>
<dbReference type="RefSeq" id="WP_156607344.1">
    <property type="nucleotide sequence ID" value="NZ_WPCU01000003.1"/>
</dbReference>
<proteinExistence type="inferred from homology"/>
<dbReference type="PANTHER" id="PTHR22604">
    <property type="entry name" value="OXIDOREDUCTASES"/>
    <property type="match status" value="1"/>
</dbReference>
<dbReference type="AlphaFoldDB" id="A0A6A9UU44"/>
<evidence type="ECO:0000256" key="2">
    <source>
        <dbReference type="ARBA" id="ARBA00023002"/>
    </source>
</evidence>
<dbReference type="Gene3D" id="3.30.360.10">
    <property type="entry name" value="Dihydrodipicolinate Reductase, domain 2"/>
    <property type="match status" value="1"/>
</dbReference>
<dbReference type="InterPro" id="IPR050984">
    <property type="entry name" value="Gfo/Idh/MocA_domain"/>
</dbReference>
<accession>A0A6A9UU44</accession>
<reference evidence="5 6" key="1">
    <citation type="submission" date="2019-12" db="EMBL/GenBank/DDBJ databases">
        <title>Auraticoccus cholistani sp. nov., an actinomycete isolated from soil of Cholistan desert.</title>
        <authorList>
            <person name="Cheema M.T."/>
        </authorList>
    </citation>
    <scope>NUCLEOTIDE SEQUENCE [LARGE SCALE GENOMIC DNA]</scope>
    <source>
        <strain evidence="5 6">F435</strain>
    </source>
</reference>
<feature type="domain" description="Gfo/Idh/MocA-like oxidoreductase N-terminal" evidence="3">
    <location>
        <begin position="19"/>
        <end position="134"/>
    </location>
</feature>
<evidence type="ECO:0000313" key="5">
    <source>
        <dbReference type="EMBL" id="MVA74727.1"/>
    </source>
</evidence>
<dbReference type="InterPro" id="IPR055170">
    <property type="entry name" value="GFO_IDH_MocA-like_dom"/>
</dbReference>
<dbReference type="InterPro" id="IPR036291">
    <property type="entry name" value="NAD(P)-bd_dom_sf"/>
</dbReference>
<comment type="caution">
    <text evidence="5">The sequence shown here is derived from an EMBL/GenBank/DDBJ whole genome shotgun (WGS) entry which is preliminary data.</text>
</comment>
<dbReference type="InterPro" id="IPR000683">
    <property type="entry name" value="Gfo/Idh/MocA-like_OxRdtase_N"/>
</dbReference>
<name>A0A6A9UU44_9ACTN</name>
<evidence type="ECO:0000259" key="4">
    <source>
        <dbReference type="Pfam" id="PF22725"/>
    </source>
</evidence>
<evidence type="ECO:0000259" key="3">
    <source>
        <dbReference type="Pfam" id="PF01408"/>
    </source>
</evidence>
<sequence>MTESALDAVPDPREAPPVRWGVVAPGGIGHTFTRAVQQHTRSEVVAVGSRSAERAAAFAAEHGIARSHGSYQELVADEEVEAVYVASPHSNHAEQALLAIEAGKHVLVEKAFTRNRAEAERVLSAAEERGVFAMEAMWTRHLPHVAVLKRLIAEGAVGDVVSVTAEHGQFFPFDPTHRLYAPELAGGALLDLGVYPLAFLLDVLGAPESVSATGVLTETGVDGLVTAVLGYPGRTQGVAHTTLWSRTPNTAAICGTAGRIEIERTYFVPTVFTVVPHEGDELRVDGRVEGGFQYQIAEAARRIAAGEQQSPRMSWQHSLDLMAVMDEIRRQVGVVFPNE</sequence>
<evidence type="ECO:0000256" key="1">
    <source>
        <dbReference type="ARBA" id="ARBA00010928"/>
    </source>
</evidence>
<keyword evidence="2" id="KW-0560">Oxidoreductase</keyword>
<dbReference type="Pfam" id="PF01408">
    <property type="entry name" value="GFO_IDH_MocA"/>
    <property type="match status" value="1"/>
</dbReference>
<dbReference type="Gene3D" id="3.40.50.720">
    <property type="entry name" value="NAD(P)-binding Rossmann-like Domain"/>
    <property type="match status" value="1"/>
</dbReference>
<feature type="domain" description="GFO/IDH/MocA-like oxidoreductase" evidence="4">
    <location>
        <begin position="147"/>
        <end position="261"/>
    </location>
</feature>